<comment type="catalytic activity">
    <reaction evidence="14">
        <text>Ca(2+)(in) = Ca(2+)(out)</text>
        <dbReference type="Rhea" id="RHEA:29671"/>
        <dbReference type="ChEBI" id="CHEBI:29108"/>
    </reaction>
</comment>
<accession>A0ABR2XA65</accession>
<evidence type="ECO:0000256" key="8">
    <source>
        <dbReference type="ARBA" id="ARBA00022837"/>
    </source>
</evidence>
<comment type="function">
    <text evidence="17">Highly selective calcium channel localized to the inner mitochondrial membrane, which mediates calcium uptake into the mitochondrial matrix. Mitochondrial calcium homeostasis plays key roles in cellular physiology and regulates ATP production, cytoplasmic calcium signals and activation of cell death pathways. Sufficient to operate as a pore-forming channel without the need of calcium-sensor or auxiliary subunit.</text>
</comment>
<dbReference type="PANTHER" id="PTHR13462">
    <property type="entry name" value="CALCIUM UNIPORTER PROTEIN, MITOCHONDRIAL"/>
    <property type="match status" value="1"/>
</dbReference>
<feature type="transmembrane region" description="Helical" evidence="19">
    <location>
        <begin position="467"/>
        <end position="487"/>
    </location>
</feature>
<evidence type="ECO:0000256" key="11">
    <source>
        <dbReference type="ARBA" id="ARBA00023128"/>
    </source>
</evidence>
<evidence type="ECO:0000256" key="10">
    <source>
        <dbReference type="ARBA" id="ARBA00023065"/>
    </source>
</evidence>
<dbReference type="EMBL" id="JARVKM010000088">
    <property type="protein sequence ID" value="KAK9770686.1"/>
    <property type="molecule type" value="Genomic_DNA"/>
</dbReference>
<evidence type="ECO:0000256" key="18">
    <source>
        <dbReference type="SAM" id="MobiDB-lite"/>
    </source>
</evidence>
<dbReference type="InterPro" id="IPR006769">
    <property type="entry name" value="MCU_C"/>
</dbReference>
<comment type="similarity">
    <text evidence="2">Belongs to the MCU (TC 1.A.77) family.</text>
</comment>
<evidence type="ECO:0000256" key="12">
    <source>
        <dbReference type="ARBA" id="ARBA00023136"/>
    </source>
</evidence>
<feature type="region of interest" description="Disordered" evidence="18">
    <location>
        <begin position="208"/>
        <end position="260"/>
    </location>
</feature>
<evidence type="ECO:0000256" key="14">
    <source>
        <dbReference type="ARBA" id="ARBA00036634"/>
    </source>
</evidence>
<keyword evidence="9 19" id="KW-1133">Transmembrane helix</keyword>
<feature type="compositionally biased region" description="Basic and acidic residues" evidence="18">
    <location>
        <begin position="377"/>
        <end position="387"/>
    </location>
</feature>
<dbReference type="PANTHER" id="PTHR13462:SF10">
    <property type="entry name" value="CALCIUM UNIPORTER PROTEIN, MITOCHONDRIAL"/>
    <property type="match status" value="1"/>
</dbReference>
<reference evidence="21 22" key="1">
    <citation type="submission" date="2024-02" db="EMBL/GenBank/DDBJ databases">
        <title>First draft genome assembly of two strains of Seiridium cardinale.</title>
        <authorList>
            <person name="Emiliani G."/>
            <person name="Scali E."/>
        </authorList>
    </citation>
    <scope>NUCLEOTIDE SEQUENCE [LARGE SCALE GENOMIC DNA]</scope>
    <source>
        <strain evidence="21 22">BM-138-000479</strain>
    </source>
</reference>
<evidence type="ECO:0000256" key="17">
    <source>
        <dbReference type="ARBA" id="ARBA00045938"/>
    </source>
</evidence>
<keyword evidence="7" id="KW-0999">Mitochondrion inner membrane</keyword>
<evidence type="ECO:0000256" key="19">
    <source>
        <dbReference type="SAM" id="Phobius"/>
    </source>
</evidence>
<feature type="domain" description="Calcium uniporter protein C-terminal" evidence="20">
    <location>
        <begin position="430"/>
        <end position="553"/>
    </location>
</feature>
<evidence type="ECO:0000313" key="21">
    <source>
        <dbReference type="EMBL" id="KAK9770686.1"/>
    </source>
</evidence>
<feature type="transmembrane region" description="Helical" evidence="19">
    <location>
        <begin position="499"/>
        <end position="518"/>
    </location>
</feature>
<dbReference type="InterPro" id="IPR039055">
    <property type="entry name" value="MCU_fam"/>
</dbReference>
<evidence type="ECO:0000256" key="9">
    <source>
        <dbReference type="ARBA" id="ARBA00022989"/>
    </source>
</evidence>
<evidence type="ECO:0000256" key="3">
    <source>
        <dbReference type="ARBA" id="ARBA00022448"/>
    </source>
</evidence>
<feature type="compositionally biased region" description="Basic and acidic residues" evidence="18">
    <location>
        <begin position="589"/>
        <end position="603"/>
    </location>
</feature>
<feature type="region of interest" description="Disordered" evidence="18">
    <location>
        <begin position="578"/>
        <end position="634"/>
    </location>
</feature>
<keyword evidence="3" id="KW-0813">Transport</keyword>
<keyword evidence="12 19" id="KW-0472">Membrane</keyword>
<keyword evidence="22" id="KW-1185">Reference proteome</keyword>
<feature type="compositionally biased region" description="Basic and acidic residues" evidence="18">
    <location>
        <begin position="613"/>
        <end position="634"/>
    </location>
</feature>
<evidence type="ECO:0000256" key="2">
    <source>
        <dbReference type="ARBA" id="ARBA00005653"/>
    </source>
</evidence>
<name>A0ABR2XA65_9PEZI</name>
<keyword evidence="11" id="KW-0496">Mitochondrion</keyword>
<comment type="subcellular location">
    <subcellularLocation>
        <location evidence="1">Mitochondrion inner membrane</location>
        <topology evidence="1">Multi-pass membrane protein</topology>
    </subcellularLocation>
</comment>
<gene>
    <name evidence="21" type="ORF">SCAR479_12671</name>
</gene>
<keyword evidence="6 19" id="KW-0812">Transmembrane</keyword>
<comment type="caution">
    <text evidence="21">The sequence shown here is derived from an EMBL/GenBank/DDBJ whole genome shotgun (WGS) entry which is preliminary data.</text>
</comment>
<feature type="compositionally biased region" description="Basic and acidic residues" evidence="18">
    <location>
        <begin position="243"/>
        <end position="259"/>
    </location>
</feature>
<organism evidence="21 22">
    <name type="scientific">Seiridium cardinale</name>
    <dbReference type="NCBI Taxonomy" id="138064"/>
    <lineage>
        <taxon>Eukaryota</taxon>
        <taxon>Fungi</taxon>
        <taxon>Dikarya</taxon>
        <taxon>Ascomycota</taxon>
        <taxon>Pezizomycotina</taxon>
        <taxon>Sordariomycetes</taxon>
        <taxon>Xylariomycetidae</taxon>
        <taxon>Amphisphaeriales</taxon>
        <taxon>Sporocadaceae</taxon>
        <taxon>Seiridium</taxon>
    </lineage>
</organism>
<proteinExistence type="inferred from homology"/>
<evidence type="ECO:0000256" key="6">
    <source>
        <dbReference type="ARBA" id="ARBA00022692"/>
    </source>
</evidence>
<feature type="region of interest" description="Disordered" evidence="18">
    <location>
        <begin position="352"/>
        <end position="387"/>
    </location>
</feature>
<evidence type="ECO:0000256" key="5">
    <source>
        <dbReference type="ARBA" id="ARBA00022673"/>
    </source>
</evidence>
<evidence type="ECO:0000256" key="16">
    <source>
        <dbReference type="ARBA" id="ARBA00044981"/>
    </source>
</evidence>
<evidence type="ECO:0000313" key="22">
    <source>
        <dbReference type="Proteomes" id="UP001465668"/>
    </source>
</evidence>
<evidence type="ECO:0000259" key="20">
    <source>
        <dbReference type="Pfam" id="PF04678"/>
    </source>
</evidence>
<evidence type="ECO:0000256" key="13">
    <source>
        <dbReference type="ARBA" id="ARBA00023303"/>
    </source>
</evidence>
<dbReference type="Proteomes" id="UP001465668">
    <property type="component" value="Unassembled WGS sequence"/>
</dbReference>
<dbReference type="Pfam" id="PF04678">
    <property type="entry name" value="MCU"/>
    <property type="match status" value="1"/>
</dbReference>
<feature type="compositionally biased region" description="Basic and acidic residues" evidence="18">
    <location>
        <begin position="352"/>
        <end position="366"/>
    </location>
</feature>
<comment type="subunit">
    <text evidence="15">Homotetramer, assembles in a dimer or dimers configuration with two interfaces.</text>
</comment>
<keyword evidence="10" id="KW-0406">Ion transport</keyword>
<evidence type="ECO:0000256" key="4">
    <source>
        <dbReference type="ARBA" id="ARBA00022568"/>
    </source>
</evidence>
<keyword evidence="8" id="KW-0106">Calcium</keyword>
<feature type="compositionally biased region" description="Basic and acidic residues" evidence="18">
    <location>
        <begin position="208"/>
        <end position="231"/>
    </location>
</feature>
<protein>
    <recommendedName>
        <fullName evidence="16">Calcium uniporter protein, mitochondrial</fullName>
    </recommendedName>
</protein>
<evidence type="ECO:0000256" key="15">
    <source>
        <dbReference type="ARBA" id="ARBA00044966"/>
    </source>
</evidence>
<keyword evidence="13" id="KW-0407">Ion channel</keyword>
<keyword evidence="4" id="KW-0109">Calcium transport</keyword>
<sequence length="634" mass="71331">MAASRTPTATDLGTDCRVTFQWLGTLRQMSPANADVQPSRGCAVSHNEDSGKDYWDVSVSRSTEYSHGGLQPSGWPIAATRLSISIANANLKTKTASEPVSGGLGQSWNPCLAMPSTWVDIGVGSAFDVTVAPRGQGASGPQAQVQFVYCIAAEMSYVFRRRCTQLSSTALRWSAPATPCRSRLQQTSYKAVTYRAFRTTTRFHKALEDETARETNQRDQDAHEKDVRDGIEAATKQQIKRPWQREGADKPPVDQESKKLNKAMTKGKLLTTPTRLLKLIIPIPADATHDEKGNKGEFRSLAQNEDIQPLALLVHPHQPLSYLERLIQAELPPVYDDKGREKMPNVYFRAEASEKDESGQKKHDAENIASASGLGREGPDTPNKHKDWVRWSSSTEIGDFIRDAARGQEFAIDIDGHNTELRVGVPSFNDRTHYLRVRLRRMSRKIDELSKIKHECDILAHRGAHRIAKGGFAALAGWWGVVYFVTFHTDAGWDLVEPVTYLAGLTTIMGGYLWFLFISKDLSYRAALNITVTRRQNMLYQARGFDPQRWDSLVNDANALRKEIRMIAEEYDVEYDETKDLGGEEVQETLDKELEKRGKGKNDEEVEEEEETTKEAKKQAKEQDKDQEKKKKED</sequence>
<evidence type="ECO:0000256" key="1">
    <source>
        <dbReference type="ARBA" id="ARBA00004448"/>
    </source>
</evidence>
<keyword evidence="5" id="KW-0107">Calcium channel</keyword>
<evidence type="ECO:0000256" key="7">
    <source>
        <dbReference type="ARBA" id="ARBA00022792"/>
    </source>
</evidence>